<keyword evidence="9" id="KW-1185">Reference proteome</keyword>
<dbReference type="EC" id="2.3.2.26" evidence="2"/>
<comment type="caution">
    <text evidence="5">Lacks conserved residue(s) required for the propagation of feature annotation.</text>
</comment>
<dbReference type="InterPro" id="IPR044611">
    <property type="entry name" value="E3A/B/C-like"/>
</dbReference>
<dbReference type="AlphaFoldDB" id="A0A183L4S8"/>
<dbReference type="SUPFAM" id="SSF56204">
    <property type="entry name" value="Hect, E3 ligase catalytic domain"/>
    <property type="match status" value="1"/>
</dbReference>
<keyword evidence="3" id="KW-0808">Transferase</keyword>
<dbReference type="InterPro" id="IPR035983">
    <property type="entry name" value="Hect_E3_ubiquitin_ligase"/>
</dbReference>
<dbReference type="PANTHER" id="PTHR45700">
    <property type="entry name" value="UBIQUITIN-PROTEIN LIGASE E3C"/>
    <property type="match status" value="1"/>
</dbReference>
<feature type="domain" description="HECT" evidence="7">
    <location>
        <begin position="1"/>
        <end position="125"/>
    </location>
</feature>
<proteinExistence type="predicted"/>
<evidence type="ECO:0000313" key="10">
    <source>
        <dbReference type="WBParaSite" id="SCUD_0002234301-mRNA-1"/>
    </source>
</evidence>
<gene>
    <name evidence="8" type="ORF">SCUD_LOCUS22340</name>
</gene>
<name>A0A183L4S8_9TREM</name>
<evidence type="ECO:0000256" key="3">
    <source>
        <dbReference type="ARBA" id="ARBA00022679"/>
    </source>
</evidence>
<evidence type="ECO:0000256" key="5">
    <source>
        <dbReference type="PROSITE-ProRule" id="PRU00104"/>
    </source>
</evidence>
<dbReference type="EMBL" id="UZAK01049051">
    <property type="protein sequence ID" value="VDP78591.1"/>
    <property type="molecule type" value="Genomic_DNA"/>
</dbReference>
<evidence type="ECO:0000313" key="9">
    <source>
        <dbReference type="Proteomes" id="UP000279833"/>
    </source>
</evidence>
<dbReference type="Gene3D" id="3.30.2160.10">
    <property type="entry name" value="Hect, E3 ligase catalytic domain"/>
    <property type="match status" value="1"/>
</dbReference>
<evidence type="ECO:0000256" key="2">
    <source>
        <dbReference type="ARBA" id="ARBA00012485"/>
    </source>
</evidence>
<keyword evidence="6" id="KW-1133">Transmembrane helix</keyword>
<dbReference type="Pfam" id="PF00632">
    <property type="entry name" value="HECT"/>
    <property type="match status" value="1"/>
</dbReference>
<evidence type="ECO:0000259" key="7">
    <source>
        <dbReference type="PROSITE" id="PS50237"/>
    </source>
</evidence>
<keyword evidence="6" id="KW-0472">Membrane</keyword>
<organism evidence="10">
    <name type="scientific">Schistosoma curassoni</name>
    <dbReference type="NCBI Taxonomy" id="6186"/>
    <lineage>
        <taxon>Eukaryota</taxon>
        <taxon>Metazoa</taxon>
        <taxon>Spiralia</taxon>
        <taxon>Lophotrochozoa</taxon>
        <taxon>Platyhelminthes</taxon>
        <taxon>Trematoda</taxon>
        <taxon>Digenea</taxon>
        <taxon>Strigeidida</taxon>
        <taxon>Schistosomatoidea</taxon>
        <taxon>Schistosomatidae</taxon>
        <taxon>Schistosoma</taxon>
    </lineage>
</organism>
<reference evidence="10" key="1">
    <citation type="submission" date="2016-06" db="UniProtKB">
        <authorList>
            <consortium name="WormBaseParasite"/>
        </authorList>
    </citation>
    <scope>IDENTIFICATION</scope>
</reference>
<protein>
    <recommendedName>
        <fullName evidence="2">HECT-type E3 ubiquitin transferase</fullName>
        <ecNumber evidence="2">2.3.2.26</ecNumber>
    </recommendedName>
</protein>
<dbReference type="PANTHER" id="PTHR45700:SF9">
    <property type="entry name" value="HECT-TYPE E3 UBIQUITIN TRANSFERASE"/>
    <property type="match status" value="1"/>
</dbReference>
<reference evidence="8 9" key="2">
    <citation type="submission" date="2018-11" db="EMBL/GenBank/DDBJ databases">
        <authorList>
            <consortium name="Pathogen Informatics"/>
        </authorList>
    </citation>
    <scope>NUCLEOTIDE SEQUENCE [LARGE SCALE GENOMIC DNA]</scope>
    <source>
        <strain evidence="8">Dakar</strain>
        <strain evidence="9">Dakar, Senegal</strain>
    </source>
</reference>
<evidence type="ECO:0000256" key="6">
    <source>
        <dbReference type="SAM" id="Phobius"/>
    </source>
</evidence>
<evidence type="ECO:0000256" key="4">
    <source>
        <dbReference type="ARBA" id="ARBA00022786"/>
    </source>
</evidence>
<keyword evidence="6" id="KW-0812">Transmembrane</keyword>
<feature type="transmembrane region" description="Helical" evidence="6">
    <location>
        <begin position="126"/>
        <end position="144"/>
    </location>
</feature>
<comment type="catalytic activity">
    <reaction evidence="1">
        <text>S-ubiquitinyl-[E2 ubiquitin-conjugating enzyme]-L-cysteine + [acceptor protein]-L-lysine = [E2 ubiquitin-conjugating enzyme]-L-cysteine + N(6)-ubiquitinyl-[acceptor protein]-L-lysine.</text>
        <dbReference type="EC" id="2.3.2.26"/>
    </reaction>
</comment>
<dbReference type="PROSITE" id="PS50237">
    <property type="entry name" value="HECT"/>
    <property type="match status" value="1"/>
</dbReference>
<dbReference type="Proteomes" id="UP000279833">
    <property type="component" value="Unassembled WGS sequence"/>
</dbReference>
<sequence length="146" mass="16899">MFVLDEETQNYWFNPVPLDDMEREYCLIGTLLGLAIYNDVILDINFPSVLYRKLVGKLGTFEDLFDARPSLAQGLKSLLEYEYDDIENVFGCSFAVNYLDPFGNVITHELKPDGAKIPVTKENRKVILAFFICFFVFDFVYIFSFT</sequence>
<dbReference type="GO" id="GO:0000209">
    <property type="term" value="P:protein polyubiquitination"/>
    <property type="evidence" value="ECO:0007669"/>
    <property type="project" value="InterPro"/>
</dbReference>
<accession>A0A183L4S8</accession>
<evidence type="ECO:0000313" key="8">
    <source>
        <dbReference type="EMBL" id="VDP78591.1"/>
    </source>
</evidence>
<dbReference type="WBParaSite" id="SCUD_0002234301-mRNA-1">
    <property type="protein sequence ID" value="SCUD_0002234301-mRNA-1"/>
    <property type="gene ID" value="SCUD_0002234301"/>
</dbReference>
<dbReference type="InterPro" id="IPR000569">
    <property type="entry name" value="HECT_dom"/>
</dbReference>
<keyword evidence="4 5" id="KW-0833">Ubl conjugation pathway</keyword>
<dbReference type="GO" id="GO:0061630">
    <property type="term" value="F:ubiquitin protein ligase activity"/>
    <property type="evidence" value="ECO:0007669"/>
    <property type="project" value="UniProtKB-EC"/>
</dbReference>
<dbReference type="STRING" id="6186.A0A183L4S8"/>
<evidence type="ECO:0000256" key="1">
    <source>
        <dbReference type="ARBA" id="ARBA00000885"/>
    </source>
</evidence>